<organism evidence="1">
    <name type="scientific">Arundo donax</name>
    <name type="common">Giant reed</name>
    <name type="synonym">Donax arundinaceus</name>
    <dbReference type="NCBI Taxonomy" id="35708"/>
    <lineage>
        <taxon>Eukaryota</taxon>
        <taxon>Viridiplantae</taxon>
        <taxon>Streptophyta</taxon>
        <taxon>Embryophyta</taxon>
        <taxon>Tracheophyta</taxon>
        <taxon>Spermatophyta</taxon>
        <taxon>Magnoliopsida</taxon>
        <taxon>Liliopsida</taxon>
        <taxon>Poales</taxon>
        <taxon>Poaceae</taxon>
        <taxon>PACMAD clade</taxon>
        <taxon>Arundinoideae</taxon>
        <taxon>Arundineae</taxon>
        <taxon>Arundo</taxon>
    </lineage>
</organism>
<evidence type="ECO:0000313" key="1">
    <source>
        <dbReference type="EMBL" id="JAD89194.1"/>
    </source>
</evidence>
<dbReference type="EMBL" id="GBRH01208701">
    <property type="protein sequence ID" value="JAD89194.1"/>
    <property type="molecule type" value="Transcribed_RNA"/>
</dbReference>
<protein>
    <submittedName>
        <fullName evidence="1">Uncharacterized protein</fullName>
    </submittedName>
</protein>
<sequence length="80" mass="9326">MIWTLTGRRRSQYPHNSVIITVSIEPLPSKLRTWSKILSLQSLRLSVLRRNSHTRRHVVAASGGIFQMPPSRRAFFERIE</sequence>
<reference evidence="1" key="2">
    <citation type="journal article" date="2015" name="Data Brief">
        <title>Shoot transcriptome of the giant reed, Arundo donax.</title>
        <authorList>
            <person name="Barrero R.A."/>
            <person name="Guerrero F.D."/>
            <person name="Moolhuijzen P."/>
            <person name="Goolsby J.A."/>
            <person name="Tidwell J."/>
            <person name="Bellgard S.E."/>
            <person name="Bellgard M.I."/>
        </authorList>
    </citation>
    <scope>NUCLEOTIDE SEQUENCE</scope>
    <source>
        <tissue evidence="1">Shoot tissue taken approximately 20 cm above the soil surface</tissue>
    </source>
</reference>
<reference evidence="1" key="1">
    <citation type="submission" date="2014-09" db="EMBL/GenBank/DDBJ databases">
        <authorList>
            <person name="Magalhaes I.L.F."/>
            <person name="Oliveira U."/>
            <person name="Santos F.R."/>
            <person name="Vidigal T.H.D.A."/>
            <person name="Brescovit A.D."/>
            <person name="Santos A.J."/>
        </authorList>
    </citation>
    <scope>NUCLEOTIDE SEQUENCE</scope>
    <source>
        <tissue evidence="1">Shoot tissue taken approximately 20 cm above the soil surface</tissue>
    </source>
</reference>
<name>A0A0A9DKV0_ARUDO</name>
<proteinExistence type="predicted"/>
<accession>A0A0A9DKV0</accession>
<dbReference type="AlphaFoldDB" id="A0A0A9DKV0"/>